<sequence length="185" mass="19332">MPDSIATAAGILLVAAVISWVFGDAGHRLPTFAETVPAVGVVLVLMFLRWCVRFRDETFDLAGVPTQLGQFADLALTLTVVVAGFGAAGSSGPASAVAAAAALVVAIIEFVLLLRHRREAGWARCVLATLVLAALAVPISAALRALVPDLNAVPRRIPQLRCWTAPELTAGNSGGASRAKPSWRW</sequence>
<proteinExistence type="predicted"/>
<protein>
    <submittedName>
        <fullName evidence="2">Uncharacterized protein involved in response to NO</fullName>
    </submittedName>
</protein>
<organism evidence="2 3">
    <name type="scientific">Microlunatus parietis</name>
    <dbReference type="NCBI Taxonomy" id="682979"/>
    <lineage>
        <taxon>Bacteria</taxon>
        <taxon>Bacillati</taxon>
        <taxon>Actinomycetota</taxon>
        <taxon>Actinomycetes</taxon>
        <taxon>Propionibacteriales</taxon>
        <taxon>Propionibacteriaceae</taxon>
        <taxon>Microlunatus</taxon>
    </lineage>
</organism>
<evidence type="ECO:0000256" key="1">
    <source>
        <dbReference type="SAM" id="Phobius"/>
    </source>
</evidence>
<dbReference type="EMBL" id="JACCBU010000001">
    <property type="protein sequence ID" value="NYE70109.1"/>
    <property type="molecule type" value="Genomic_DNA"/>
</dbReference>
<accession>A0A7Y9L7U5</accession>
<comment type="caution">
    <text evidence="2">The sequence shown here is derived from an EMBL/GenBank/DDBJ whole genome shotgun (WGS) entry which is preliminary data.</text>
</comment>
<reference evidence="2 3" key="1">
    <citation type="submission" date="2020-07" db="EMBL/GenBank/DDBJ databases">
        <title>Sequencing the genomes of 1000 actinobacteria strains.</title>
        <authorList>
            <person name="Klenk H.-P."/>
        </authorList>
    </citation>
    <scope>NUCLEOTIDE SEQUENCE [LARGE SCALE GENOMIC DNA]</scope>
    <source>
        <strain evidence="2 3">DSM 22083</strain>
    </source>
</reference>
<feature type="transmembrane region" description="Helical" evidence="1">
    <location>
        <begin position="94"/>
        <end position="114"/>
    </location>
</feature>
<keyword evidence="1" id="KW-1133">Transmembrane helix</keyword>
<gene>
    <name evidence="2" type="ORF">BKA15_001438</name>
</gene>
<evidence type="ECO:0000313" key="3">
    <source>
        <dbReference type="Proteomes" id="UP000569914"/>
    </source>
</evidence>
<dbReference type="AlphaFoldDB" id="A0A7Y9L7U5"/>
<keyword evidence="1" id="KW-0472">Membrane</keyword>
<name>A0A7Y9L7U5_9ACTN</name>
<dbReference type="Proteomes" id="UP000569914">
    <property type="component" value="Unassembled WGS sequence"/>
</dbReference>
<feature type="transmembrane region" description="Helical" evidence="1">
    <location>
        <begin position="126"/>
        <end position="147"/>
    </location>
</feature>
<evidence type="ECO:0000313" key="2">
    <source>
        <dbReference type="EMBL" id="NYE70109.1"/>
    </source>
</evidence>
<keyword evidence="1" id="KW-0812">Transmembrane</keyword>
<dbReference type="RefSeq" id="WP_179749329.1">
    <property type="nucleotide sequence ID" value="NZ_JACCBU010000001.1"/>
</dbReference>
<feature type="transmembrane region" description="Helical" evidence="1">
    <location>
        <begin position="33"/>
        <end position="51"/>
    </location>
</feature>
<keyword evidence="3" id="KW-1185">Reference proteome</keyword>